<keyword evidence="11 14" id="KW-0539">Nucleus</keyword>
<dbReference type="EC" id="2.7.7.31" evidence="4 14"/>
<evidence type="ECO:0000256" key="13">
    <source>
        <dbReference type="ARBA" id="ARBA00048976"/>
    </source>
</evidence>
<evidence type="ECO:0000256" key="7">
    <source>
        <dbReference type="ARBA" id="ARBA00022679"/>
    </source>
</evidence>
<comment type="function">
    <text evidence="12">Template-independent DNA polymerase which catalyzes the random addition of deoxynucleoside 5'-triphosphate to the 3'-end of a DNA initiator. One of the in vivo functions of this enzyme is the addition of nucleotides at the junction (N region) of rearranged Ig heavy chain and T-cell receptor gene segments during the maturation of B- and T-cells.</text>
</comment>
<dbReference type="EMBL" id="AY437557">
    <property type="protein sequence ID" value="AAG53984.2"/>
    <property type="molecule type" value="mRNA"/>
</dbReference>
<feature type="domain" description="BRCT" evidence="16">
    <location>
        <begin position="30"/>
        <end position="127"/>
    </location>
</feature>
<gene>
    <name evidence="17" type="primary">TdT</name>
</gene>
<evidence type="ECO:0000256" key="12">
    <source>
        <dbReference type="ARBA" id="ARBA00037135"/>
    </source>
</evidence>
<evidence type="ECO:0000256" key="5">
    <source>
        <dbReference type="ARBA" id="ARBA00015018"/>
    </source>
</evidence>
<dbReference type="GO" id="GO:0046872">
    <property type="term" value="F:metal ion binding"/>
    <property type="evidence" value="ECO:0007669"/>
    <property type="project" value="UniProtKB-UniRule"/>
</dbReference>
<dbReference type="InterPro" id="IPR028207">
    <property type="entry name" value="DNA_pol_B_palm_palm"/>
</dbReference>
<dbReference type="Pfam" id="PF14716">
    <property type="entry name" value="HHH_8"/>
    <property type="match status" value="1"/>
</dbReference>
<dbReference type="AlphaFoldDB" id="Q6T422"/>
<dbReference type="GO" id="GO:0006304">
    <property type="term" value="P:DNA modification"/>
    <property type="evidence" value="ECO:0007669"/>
    <property type="project" value="UniProtKB-KW"/>
</dbReference>
<dbReference type="Pfam" id="PF14792">
    <property type="entry name" value="DNA_pol_B_palm"/>
    <property type="match status" value="1"/>
</dbReference>
<dbReference type="PRINTS" id="PR00869">
    <property type="entry name" value="DNAPOLX"/>
</dbReference>
<evidence type="ECO:0000256" key="8">
    <source>
        <dbReference type="ARBA" id="ARBA00022695"/>
    </source>
</evidence>
<dbReference type="InterPro" id="IPR001726">
    <property type="entry name" value="TdT/Mu"/>
</dbReference>
<dbReference type="FunFam" id="3.40.50.10190:FF:000035">
    <property type="entry name" value="DNA-directed DNA/RNA polymerase mu"/>
    <property type="match status" value="1"/>
</dbReference>
<evidence type="ECO:0000256" key="14">
    <source>
        <dbReference type="PIRNR" id="PIRNR000817"/>
    </source>
</evidence>
<feature type="binding site" evidence="15">
    <location>
        <position position="340"/>
    </location>
    <ligand>
        <name>Mg(2+)</name>
        <dbReference type="ChEBI" id="CHEBI:18420"/>
    </ligand>
</feature>
<dbReference type="InterPro" id="IPR022312">
    <property type="entry name" value="DNA_pol_X"/>
</dbReference>
<dbReference type="Pfam" id="PF00533">
    <property type="entry name" value="BRCT"/>
    <property type="match status" value="1"/>
</dbReference>
<dbReference type="SUPFAM" id="SSF81585">
    <property type="entry name" value="PsbU/PolX domain-like"/>
    <property type="match status" value="1"/>
</dbReference>
<evidence type="ECO:0000256" key="11">
    <source>
        <dbReference type="ARBA" id="ARBA00023242"/>
    </source>
</evidence>
<keyword evidence="8 14" id="KW-0548">Nucleotidyltransferase</keyword>
<dbReference type="FunFam" id="1.10.150.110:FF:000003">
    <property type="entry name" value="DNA polymerase mu"/>
    <property type="match status" value="1"/>
</dbReference>
<dbReference type="Gene3D" id="3.40.50.10190">
    <property type="entry name" value="BRCT domain"/>
    <property type="match status" value="1"/>
</dbReference>
<dbReference type="InterPro" id="IPR043519">
    <property type="entry name" value="NT_sf"/>
</dbReference>
<dbReference type="GO" id="GO:0003887">
    <property type="term" value="F:DNA-directed DNA polymerase activity"/>
    <property type="evidence" value="ECO:0007669"/>
    <property type="project" value="UniProtKB-UniRule"/>
</dbReference>
<evidence type="ECO:0000256" key="1">
    <source>
        <dbReference type="ARBA" id="ARBA00001946"/>
    </source>
</evidence>
<dbReference type="Gene3D" id="1.10.150.20">
    <property type="entry name" value="5' to 3' exonuclease, C-terminal subdomain"/>
    <property type="match status" value="1"/>
</dbReference>
<dbReference type="PANTHER" id="PTHR11276:SF21">
    <property type="entry name" value="DNA NUCLEOTIDYLEXOTRANSFERASE"/>
    <property type="match status" value="1"/>
</dbReference>
<dbReference type="PANTHER" id="PTHR11276">
    <property type="entry name" value="DNA POLYMERASE TYPE-X FAMILY MEMBER"/>
    <property type="match status" value="1"/>
</dbReference>
<dbReference type="PRINTS" id="PR00871">
    <property type="entry name" value="DNAPOLXTDT"/>
</dbReference>
<name>Q6T422_GINCI</name>
<dbReference type="InterPro" id="IPR029398">
    <property type="entry name" value="PolB_thumb"/>
</dbReference>
<dbReference type="InterPro" id="IPR001357">
    <property type="entry name" value="BRCT_dom"/>
</dbReference>
<dbReference type="PIRSF" id="PIRSF501175">
    <property type="entry name" value="TDT"/>
    <property type="match status" value="1"/>
</dbReference>
<dbReference type="Gene3D" id="1.10.150.110">
    <property type="entry name" value="DNA polymerase beta, N-terminal domain-like"/>
    <property type="match status" value="1"/>
</dbReference>
<organism evidence="17">
    <name type="scientific">Ginglymostoma cirratum</name>
    <name type="common">Nurse shark</name>
    <name type="synonym">Squalus cirratus</name>
    <dbReference type="NCBI Taxonomy" id="7801"/>
    <lineage>
        <taxon>Eukaryota</taxon>
        <taxon>Metazoa</taxon>
        <taxon>Chordata</taxon>
        <taxon>Craniata</taxon>
        <taxon>Vertebrata</taxon>
        <taxon>Chondrichthyes</taxon>
        <taxon>Elasmobranchii</taxon>
        <taxon>Galeomorphii</taxon>
        <taxon>Galeoidea</taxon>
        <taxon>Orectolobiformes</taxon>
        <taxon>Ginglymostomatidae</taxon>
        <taxon>Ginglymostoma</taxon>
    </lineage>
</organism>
<dbReference type="Pfam" id="PF14791">
    <property type="entry name" value="DNA_pol_B_thumb"/>
    <property type="match status" value="1"/>
</dbReference>
<comment type="catalytic activity">
    <reaction evidence="13 14">
        <text>DNA(n) + a 2'-deoxyribonucleoside 5'-triphosphate = DNA(n+1) + diphosphate</text>
        <dbReference type="Rhea" id="RHEA:22508"/>
        <dbReference type="Rhea" id="RHEA-COMP:17339"/>
        <dbReference type="Rhea" id="RHEA-COMP:17340"/>
        <dbReference type="ChEBI" id="CHEBI:33019"/>
        <dbReference type="ChEBI" id="CHEBI:61560"/>
        <dbReference type="ChEBI" id="CHEBI:173112"/>
        <dbReference type="EC" id="2.7.7.31"/>
    </reaction>
</comment>
<evidence type="ECO:0000256" key="2">
    <source>
        <dbReference type="ARBA" id="ARBA00004123"/>
    </source>
</evidence>
<comment type="similarity">
    <text evidence="3 14">Belongs to the DNA polymerase type-X family.</text>
</comment>
<keyword evidence="10 14" id="KW-0460">Magnesium</keyword>
<keyword evidence="6" id="KW-0780">Terminal addition</keyword>
<dbReference type="Pfam" id="PF10391">
    <property type="entry name" value="DNA_pol_lambd_f"/>
    <property type="match status" value="1"/>
</dbReference>
<evidence type="ECO:0000256" key="3">
    <source>
        <dbReference type="ARBA" id="ARBA00008323"/>
    </source>
</evidence>
<dbReference type="InterPro" id="IPR027421">
    <property type="entry name" value="DNA_pol_lamdba_lyase_dom_sf"/>
</dbReference>
<dbReference type="InterPro" id="IPR018944">
    <property type="entry name" value="DNA_pol_lambd_fingers_domain"/>
</dbReference>
<evidence type="ECO:0000256" key="6">
    <source>
        <dbReference type="ARBA" id="ARBA00022639"/>
    </source>
</evidence>
<dbReference type="GO" id="GO:0003912">
    <property type="term" value="F:DNA nucleotidylexotransferase activity"/>
    <property type="evidence" value="ECO:0007669"/>
    <property type="project" value="UniProtKB-KW"/>
</dbReference>
<evidence type="ECO:0000256" key="10">
    <source>
        <dbReference type="ARBA" id="ARBA00022842"/>
    </source>
</evidence>
<dbReference type="GO" id="GO:0006303">
    <property type="term" value="P:double-strand break repair via nonhomologous end joining"/>
    <property type="evidence" value="ECO:0007669"/>
    <property type="project" value="TreeGrafter"/>
</dbReference>
<proteinExistence type="evidence at transcript level"/>
<dbReference type="InterPro" id="IPR010996">
    <property type="entry name" value="HHH_MUS81"/>
</dbReference>
<dbReference type="FunFam" id="3.30.210.10:FF:000003">
    <property type="entry name" value="DNA nucleotidylexotransferase"/>
    <property type="match status" value="1"/>
</dbReference>
<dbReference type="FunFam" id="1.10.150.20:FF:000010">
    <property type="entry name" value="DNA polymerase lambda"/>
    <property type="match status" value="1"/>
</dbReference>
<keyword evidence="7 14" id="KW-0808">Transferase</keyword>
<dbReference type="GO" id="GO:0003677">
    <property type="term" value="F:DNA binding"/>
    <property type="evidence" value="ECO:0007669"/>
    <property type="project" value="UniProtKB-UniRule"/>
</dbReference>
<evidence type="ECO:0000259" key="16">
    <source>
        <dbReference type="PROSITE" id="PS50172"/>
    </source>
</evidence>
<accession>Q6T422</accession>
<evidence type="ECO:0000256" key="9">
    <source>
        <dbReference type="ARBA" id="ARBA00022723"/>
    </source>
</evidence>
<dbReference type="InterPro" id="IPR002054">
    <property type="entry name" value="DNA-dir_DNA_pol_X"/>
</dbReference>
<dbReference type="InterPro" id="IPR019843">
    <property type="entry name" value="DNA_pol-X_BS"/>
</dbReference>
<dbReference type="GO" id="GO:0005634">
    <property type="term" value="C:nucleus"/>
    <property type="evidence" value="ECO:0007669"/>
    <property type="project" value="UniProtKB-SubCell"/>
</dbReference>
<evidence type="ECO:0000313" key="17">
    <source>
        <dbReference type="EMBL" id="AAG53984.2"/>
    </source>
</evidence>
<dbReference type="SUPFAM" id="SSF52113">
    <property type="entry name" value="BRCT domain"/>
    <property type="match status" value="1"/>
</dbReference>
<dbReference type="InterPro" id="IPR037160">
    <property type="entry name" value="DNA_Pol_thumb_sf"/>
</dbReference>
<comment type="cofactor">
    <cofactor evidence="1 14 15">
        <name>Mg(2+)</name>
        <dbReference type="ChEBI" id="CHEBI:18420"/>
    </cofactor>
</comment>
<dbReference type="CDD" id="cd00141">
    <property type="entry name" value="NT_POLXc"/>
    <property type="match status" value="1"/>
</dbReference>
<dbReference type="InterPro" id="IPR027292">
    <property type="entry name" value="TdT"/>
</dbReference>
<reference evidence="17" key="1">
    <citation type="journal article" date="2001" name="Proc. Natl. Acad. Sci. U.S.A.">
        <title>A shark antibody heavy chain encoded by a nonsomatically rearranged VDJ is preferentially expressed in early development and is convergent with mammalian IgG.</title>
        <authorList>
            <person name="Rumfelt L.L."/>
            <person name="Avila D."/>
            <person name="Diaz M."/>
            <person name="Bartl S."/>
            <person name="McKinney E.C."/>
            <person name="Flajnik M.F."/>
        </authorList>
    </citation>
    <scope>NUCLEOTIDE SEQUENCE</scope>
</reference>
<reference evidence="17" key="2">
    <citation type="journal article" date="2003" name="Immunogenetics">
        <title>Terminal deoxynucleotidyl transferases from elasmobranchs reveal structural conservation within vertebrates.</title>
        <authorList>
            <person name="Bartl S."/>
            <person name="Miracle A.L."/>
            <person name="Rumfelt L.L."/>
            <person name="Kepler T.B."/>
            <person name="Mochon E."/>
            <person name="Litman G.W."/>
            <person name="Flajnik M.F."/>
        </authorList>
    </citation>
    <scope>NUCLEOTIDE SEQUENCE</scope>
</reference>
<dbReference type="PIRSF" id="PIRSF000817">
    <property type="entry name" value="DNA_NT"/>
    <property type="match status" value="1"/>
</dbReference>
<dbReference type="SUPFAM" id="SSF47802">
    <property type="entry name" value="DNA polymerase beta, N-terminal domain-like"/>
    <property type="match status" value="1"/>
</dbReference>
<comment type="subcellular location">
    <subcellularLocation>
        <location evidence="2 14">Nucleus</location>
    </subcellularLocation>
</comment>
<dbReference type="SMART" id="SM00292">
    <property type="entry name" value="BRCT"/>
    <property type="match status" value="1"/>
</dbReference>
<dbReference type="SUPFAM" id="SSF81301">
    <property type="entry name" value="Nucleotidyltransferase"/>
    <property type="match status" value="1"/>
</dbReference>
<dbReference type="SMART" id="SM00483">
    <property type="entry name" value="POLXc"/>
    <property type="match status" value="1"/>
</dbReference>
<dbReference type="PROSITE" id="PS00522">
    <property type="entry name" value="DNA_POLYMERASE_X"/>
    <property type="match status" value="1"/>
</dbReference>
<feature type="binding site" evidence="15">
    <location>
        <position position="342"/>
    </location>
    <ligand>
        <name>Mg(2+)</name>
        <dbReference type="ChEBI" id="CHEBI:18420"/>
    </ligand>
</feature>
<evidence type="ECO:0000256" key="4">
    <source>
        <dbReference type="ARBA" id="ARBA00012435"/>
    </source>
</evidence>
<dbReference type="PROSITE" id="PS50172">
    <property type="entry name" value="BRCT"/>
    <property type="match status" value="1"/>
</dbReference>
<dbReference type="SMR" id="Q6T422"/>
<feature type="binding site" evidence="15">
    <location>
        <position position="446"/>
    </location>
    <ligand>
        <name>Mg(2+)</name>
        <dbReference type="ChEBI" id="CHEBI:18420"/>
    </ligand>
</feature>
<dbReference type="Gene3D" id="3.30.460.10">
    <property type="entry name" value="Beta Polymerase, domain 2"/>
    <property type="match status" value="1"/>
</dbReference>
<dbReference type="Gene3D" id="3.30.210.10">
    <property type="entry name" value="DNA polymerase, thumb domain"/>
    <property type="match status" value="1"/>
</dbReference>
<keyword evidence="9 14" id="KW-0479">Metal-binding</keyword>
<sequence length="522" mass="59874">MSLAGSLGGMGIIPKRKRQKVTEVCSSQSKHQVRFQDLTIFIVERKMGSSRRSFLMDLARKKGFRVEDVMSDSVTHIVTENNSWDEIWDWIQNLKLLNADKLKMLNISWFTDSMAAGKPVEIEERHKLQVQKMLQSNSPLPPPVVTISQYACQRRSTLNNRNKIFTDALEILAENFEFNENESAYVAFARATSLLKSLPYTISKMAALDGLPCFGDQTRAIIEEILEDGVSSKVDDLLCDEKYKARKLFTSVFGVGLKTADKWYGQGFRTLEAVKASKDLKFTKMQKAGFLYYEDINNAVTRPEAEAVAQIIETIVHNYAPDAIVTLTGGFRRGKETGHDVDFLISCPETMDENFLRKIVNKLDFRGLLLYYDMVEATFEKRKLSSQKYDAMDHFQKCFLILKLNKALVKNRVLSMSSVSAARPTDEGAEPEVKTQIKDWKAIRVDLVIVPTQQFAYALLGWTGSRQFERDLRRYTNHEKSMILDNHGLYDRKKKIFLNAKTEEEIFAHLDLEYIEPWERNA</sequence>
<evidence type="ECO:0000256" key="15">
    <source>
        <dbReference type="PIRSR" id="PIRSR000817-1"/>
    </source>
</evidence>
<dbReference type="InterPro" id="IPR036420">
    <property type="entry name" value="BRCT_dom_sf"/>
</dbReference>
<protein>
    <recommendedName>
        <fullName evidence="5 14">DNA nucleotidylexotransferase</fullName>
        <ecNumber evidence="4 14">2.7.7.31</ecNumber>
    </recommendedName>
</protein>